<accession>A0A9D4H1Y2</accession>
<dbReference type="EMBL" id="JAIWYP010000005">
    <property type="protein sequence ID" value="KAH3825551.1"/>
    <property type="molecule type" value="Genomic_DNA"/>
</dbReference>
<dbReference type="Proteomes" id="UP000828390">
    <property type="component" value="Unassembled WGS sequence"/>
</dbReference>
<gene>
    <name evidence="2" type="ORF">DPMN_127431</name>
</gene>
<feature type="compositionally biased region" description="Acidic residues" evidence="1">
    <location>
        <begin position="50"/>
        <end position="67"/>
    </location>
</feature>
<dbReference type="AlphaFoldDB" id="A0A9D4H1Y2"/>
<sequence length="95" mass="10805">MTEIQLKTVKSRQTRKDLVILKTKHSENHPQDQYHFDDSAQDPDYKDDQADSSDSDSSDSDSSDSDGEPAVKKRKRNPKKKSTDEEKATLKPLVL</sequence>
<organism evidence="2 3">
    <name type="scientific">Dreissena polymorpha</name>
    <name type="common">Zebra mussel</name>
    <name type="synonym">Mytilus polymorpha</name>
    <dbReference type="NCBI Taxonomy" id="45954"/>
    <lineage>
        <taxon>Eukaryota</taxon>
        <taxon>Metazoa</taxon>
        <taxon>Spiralia</taxon>
        <taxon>Lophotrochozoa</taxon>
        <taxon>Mollusca</taxon>
        <taxon>Bivalvia</taxon>
        <taxon>Autobranchia</taxon>
        <taxon>Heteroconchia</taxon>
        <taxon>Euheterodonta</taxon>
        <taxon>Imparidentia</taxon>
        <taxon>Neoheterodontei</taxon>
        <taxon>Myida</taxon>
        <taxon>Dreissenoidea</taxon>
        <taxon>Dreissenidae</taxon>
        <taxon>Dreissena</taxon>
    </lineage>
</organism>
<reference evidence="2" key="1">
    <citation type="journal article" date="2019" name="bioRxiv">
        <title>The Genome of the Zebra Mussel, Dreissena polymorpha: A Resource for Invasive Species Research.</title>
        <authorList>
            <person name="McCartney M.A."/>
            <person name="Auch B."/>
            <person name="Kono T."/>
            <person name="Mallez S."/>
            <person name="Zhang Y."/>
            <person name="Obille A."/>
            <person name="Becker A."/>
            <person name="Abrahante J.E."/>
            <person name="Garbe J."/>
            <person name="Badalamenti J.P."/>
            <person name="Herman A."/>
            <person name="Mangelson H."/>
            <person name="Liachko I."/>
            <person name="Sullivan S."/>
            <person name="Sone E.D."/>
            <person name="Koren S."/>
            <person name="Silverstein K.A.T."/>
            <person name="Beckman K.B."/>
            <person name="Gohl D.M."/>
        </authorList>
    </citation>
    <scope>NUCLEOTIDE SEQUENCE</scope>
    <source>
        <strain evidence="2">Duluth1</strain>
        <tissue evidence="2">Whole animal</tissue>
    </source>
</reference>
<protein>
    <submittedName>
        <fullName evidence="2">Uncharacterized protein</fullName>
    </submittedName>
</protein>
<comment type="caution">
    <text evidence="2">The sequence shown here is derived from an EMBL/GenBank/DDBJ whole genome shotgun (WGS) entry which is preliminary data.</text>
</comment>
<proteinExistence type="predicted"/>
<evidence type="ECO:0000313" key="3">
    <source>
        <dbReference type="Proteomes" id="UP000828390"/>
    </source>
</evidence>
<reference evidence="2" key="2">
    <citation type="submission" date="2020-11" db="EMBL/GenBank/DDBJ databases">
        <authorList>
            <person name="McCartney M.A."/>
            <person name="Auch B."/>
            <person name="Kono T."/>
            <person name="Mallez S."/>
            <person name="Becker A."/>
            <person name="Gohl D.M."/>
            <person name="Silverstein K.A.T."/>
            <person name="Koren S."/>
            <person name="Bechman K.B."/>
            <person name="Herman A."/>
            <person name="Abrahante J.E."/>
            <person name="Garbe J."/>
        </authorList>
    </citation>
    <scope>NUCLEOTIDE SEQUENCE</scope>
    <source>
        <strain evidence="2">Duluth1</strain>
        <tissue evidence="2">Whole animal</tissue>
    </source>
</reference>
<evidence type="ECO:0000256" key="1">
    <source>
        <dbReference type="SAM" id="MobiDB-lite"/>
    </source>
</evidence>
<evidence type="ECO:0000313" key="2">
    <source>
        <dbReference type="EMBL" id="KAH3825551.1"/>
    </source>
</evidence>
<name>A0A9D4H1Y2_DREPO</name>
<keyword evidence="3" id="KW-1185">Reference proteome</keyword>
<feature type="compositionally biased region" description="Basic and acidic residues" evidence="1">
    <location>
        <begin position="22"/>
        <end position="49"/>
    </location>
</feature>
<feature type="region of interest" description="Disordered" evidence="1">
    <location>
        <begin position="22"/>
        <end position="95"/>
    </location>
</feature>